<comment type="caution">
    <text evidence="2">The sequence shown here is derived from an EMBL/GenBank/DDBJ whole genome shotgun (WGS) entry which is preliminary data.</text>
</comment>
<keyword evidence="1" id="KW-0732">Signal</keyword>
<keyword evidence="3" id="KW-1185">Reference proteome</keyword>
<name>A0A926ESF4_9FIRM</name>
<organism evidence="2 3">
    <name type="scientific">Youxingia wuxianensis</name>
    <dbReference type="NCBI Taxonomy" id="2763678"/>
    <lineage>
        <taxon>Bacteria</taxon>
        <taxon>Bacillati</taxon>
        <taxon>Bacillota</taxon>
        <taxon>Clostridia</taxon>
        <taxon>Eubacteriales</taxon>
        <taxon>Oscillospiraceae</taxon>
        <taxon>Youxingia</taxon>
    </lineage>
</organism>
<dbReference type="PROSITE" id="PS51257">
    <property type="entry name" value="PROKAR_LIPOPROTEIN"/>
    <property type="match status" value="1"/>
</dbReference>
<protein>
    <submittedName>
        <fullName evidence="2">Uncharacterized protein</fullName>
    </submittedName>
</protein>
<dbReference type="Proteomes" id="UP000623678">
    <property type="component" value="Unassembled WGS sequence"/>
</dbReference>
<feature type="chain" id="PRO_5038670465" evidence="1">
    <location>
        <begin position="25"/>
        <end position="343"/>
    </location>
</feature>
<proteinExistence type="predicted"/>
<feature type="signal peptide" evidence="1">
    <location>
        <begin position="1"/>
        <end position="24"/>
    </location>
</feature>
<reference evidence="2" key="1">
    <citation type="submission" date="2020-08" db="EMBL/GenBank/DDBJ databases">
        <title>Genome public.</title>
        <authorList>
            <person name="Liu C."/>
            <person name="Sun Q."/>
        </authorList>
    </citation>
    <scope>NUCLEOTIDE SEQUENCE</scope>
    <source>
        <strain evidence="2">NSJ-64</strain>
    </source>
</reference>
<sequence length="343" mass="38189">MKIVKKTLALALALILSLSLAACAGQDTTWAAKSGELTVPAGLYIERMITAYYGAVSQVDQEAKDPLKEQIDGVTVADKITEDAKKSVSQYLAVEKMFDEMGLSLTEEQQMNMSQVVDYYWSMLETAYLDNGISKDSYTKSIANDEKKSVIFQAIYGEGGTQEVPEAELKAKFVEDYAKIIIMPLNLKDSEGNPLPEETLQKTRDLVDKYYNLAKEGGDMEELLYEAKKESSSDPDSVTKPEKGSSFSFLAKSSTTYAKEVVDQIFAAPIGEPVKIETQDNIYLVMRYQTDEDPADFEARKTALLSIMKSDEFQAKLDEYAAGLEITWNDASIKRYTADKLKV</sequence>
<accession>A0A926ESF4</accession>
<dbReference type="RefSeq" id="WP_262395487.1">
    <property type="nucleotide sequence ID" value="NZ_JACRTD010000006.1"/>
</dbReference>
<evidence type="ECO:0000313" key="2">
    <source>
        <dbReference type="EMBL" id="MBC8585772.1"/>
    </source>
</evidence>
<evidence type="ECO:0000313" key="3">
    <source>
        <dbReference type="Proteomes" id="UP000623678"/>
    </source>
</evidence>
<gene>
    <name evidence="2" type="ORF">H8705_09260</name>
</gene>
<dbReference type="EMBL" id="JACRTD010000006">
    <property type="protein sequence ID" value="MBC8585772.1"/>
    <property type="molecule type" value="Genomic_DNA"/>
</dbReference>
<evidence type="ECO:0000256" key="1">
    <source>
        <dbReference type="SAM" id="SignalP"/>
    </source>
</evidence>
<dbReference type="AlphaFoldDB" id="A0A926ESF4"/>